<dbReference type="InterPro" id="IPR050212">
    <property type="entry name" value="Ntdp-like"/>
</dbReference>
<evidence type="ECO:0000259" key="2">
    <source>
        <dbReference type="Pfam" id="PF04167"/>
    </source>
</evidence>
<dbReference type="RefSeq" id="WP_141448384.1">
    <property type="nucleotide sequence ID" value="NZ_CBCSAZ010000007.1"/>
</dbReference>
<sequence>MDLKLHALKYGDTPHYDWDMKLLGEREGCLIAEGAPGRQLKHHTKKRTFTVPHASLEVYALEEGFTVSFDIADGQVISIYCNVSQPCVRDGEHVSFVDLDLDLLWNEAEGWHVVDEDEFEDNRQRLGYPDELTRYAQRSLRSLQERAQRGEFPFDGSLDEEIGRIQAGTAKLNF</sequence>
<evidence type="ECO:0000256" key="1">
    <source>
        <dbReference type="ARBA" id="ARBA00022801"/>
    </source>
</evidence>
<gene>
    <name evidence="3" type="ORF">FFV09_13890</name>
</gene>
<protein>
    <submittedName>
        <fullName evidence="3">DUF402 domain-containing protein</fullName>
    </submittedName>
</protein>
<dbReference type="Proteomes" id="UP000316968">
    <property type="component" value="Chromosome"/>
</dbReference>
<evidence type="ECO:0000313" key="3">
    <source>
        <dbReference type="EMBL" id="QDH21840.1"/>
    </source>
</evidence>
<dbReference type="AlphaFoldDB" id="A0A4Y6UZ06"/>
<organism evidence="3 4">
    <name type="scientific">Saccharibacillus brassicae</name>
    <dbReference type="NCBI Taxonomy" id="2583377"/>
    <lineage>
        <taxon>Bacteria</taxon>
        <taxon>Bacillati</taxon>
        <taxon>Bacillota</taxon>
        <taxon>Bacilli</taxon>
        <taxon>Bacillales</taxon>
        <taxon>Paenibacillaceae</taxon>
        <taxon>Saccharibacillus</taxon>
    </lineage>
</organism>
<proteinExistence type="predicted"/>
<dbReference type="InterPro" id="IPR035930">
    <property type="entry name" value="FomD-like_sf"/>
</dbReference>
<reference evidence="3 4" key="1">
    <citation type="submission" date="2019-06" db="EMBL/GenBank/DDBJ databases">
        <title>Saccharibacillus brassicae sp. nov., an endophytic bacterium isolated from Chinese cabbage seeds (Brassica pekinensis).</title>
        <authorList>
            <person name="Jiang L."/>
            <person name="Lee J."/>
            <person name="Kim S.W."/>
        </authorList>
    </citation>
    <scope>NUCLEOTIDE SEQUENCE [LARGE SCALE GENOMIC DNA]</scope>
    <source>
        <strain evidence="4">KCTC 43072 / ATSA2</strain>
    </source>
</reference>
<dbReference type="SUPFAM" id="SSF159234">
    <property type="entry name" value="FomD-like"/>
    <property type="match status" value="1"/>
</dbReference>
<dbReference type="Gene3D" id="2.40.380.10">
    <property type="entry name" value="FomD-like"/>
    <property type="match status" value="1"/>
</dbReference>
<dbReference type="EMBL" id="CP041217">
    <property type="protein sequence ID" value="QDH21840.1"/>
    <property type="molecule type" value="Genomic_DNA"/>
</dbReference>
<dbReference type="Pfam" id="PF04167">
    <property type="entry name" value="DUF402"/>
    <property type="match status" value="1"/>
</dbReference>
<dbReference type="KEGG" id="saca:FFV09_13890"/>
<dbReference type="PANTHER" id="PTHR39159:SF1">
    <property type="entry name" value="UPF0374 PROTEIN YGAC"/>
    <property type="match status" value="1"/>
</dbReference>
<dbReference type="OrthoDB" id="2357011at2"/>
<evidence type="ECO:0000313" key="4">
    <source>
        <dbReference type="Proteomes" id="UP000316968"/>
    </source>
</evidence>
<dbReference type="PANTHER" id="PTHR39159">
    <property type="match status" value="1"/>
</dbReference>
<keyword evidence="4" id="KW-1185">Reference proteome</keyword>
<feature type="domain" description="DUF402" evidence="2">
    <location>
        <begin position="44"/>
        <end position="152"/>
    </location>
</feature>
<name>A0A4Y6UZ06_SACBS</name>
<accession>A0A4Y6UZ06</accession>
<dbReference type="InterPro" id="IPR007295">
    <property type="entry name" value="DUF402"/>
</dbReference>
<dbReference type="GO" id="GO:0016787">
    <property type="term" value="F:hydrolase activity"/>
    <property type="evidence" value="ECO:0007669"/>
    <property type="project" value="UniProtKB-KW"/>
</dbReference>
<keyword evidence="1" id="KW-0378">Hydrolase</keyword>